<dbReference type="Proteomes" id="UP000516437">
    <property type="component" value="Chromosome 2"/>
</dbReference>
<protein>
    <recommendedName>
        <fullName evidence="4">RNA-dependent RNA polymerase</fullName>
    </recommendedName>
</protein>
<evidence type="ECO:0000313" key="1">
    <source>
        <dbReference type="EMBL" id="KAB1221183.1"/>
    </source>
</evidence>
<dbReference type="Pfam" id="PF05919">
    <property type="entry name" value="Mitovir_RNA_pol"/>
    <property type="match status" value="1"/>
</dbReference>
<gene>
    <name evidence="2" type="ORF">CJ030_MR2G012816</name>
    <name evidence="1" type="ORF">CJ030_MR2G012818</name>
</gene>
<sequence length="301" mass="33790">MTLVNGFAYMIVMLMEDFFEWGVTPLSTDWLPRAFPSSNFTHLKEGFKGEKTGVPTPYFLLPRGGSLIYEMRFKQSQIDCYSHSKDRMKTVGKNLCVINQGVPGRMSSVPIWKALPTRLRNLSTNRRGPKALAKARSCFPSLAFEVDSFSYMIQVMCTSGYPVTQGLLWPERIRRTVSSSLKELSAEQKPRRMGRLGQVVEGGGKSLLFAIGNYVNQRLLHPFHVWVAEVHPGVRFTSYAVLGDDVVIADQEVAKVYESALGGLGITISYQKSLIGSAEFAKCFRVRELRKDLSPISIRSF</sequence>
<dbReference type="PANTHER" id="PTHR34456:SF13">
    <property type="entry name" value="REVERSE TRANSCRIPTASE DOMAIN-CONTAINING PROTEIN"/>
    <property type="match status" value="1"/>
</dbReference>
<evidence type="ECO:0008006" key="4">
    <source>
        <dbReference type="Google" id="ProtNLM"/>
    </source>
</evidence>
<dbReference type="InterPro" id="IPR008686">
    <property type="entry name" value="RNA_pol_mitovir"/>
</dbReference>
<keyword evidence="3" id="KW-1185">Reference proteome</keyword>
<reference evidence="1 3" key="2">
    <citation type="journal article" date="2019" name="Plant Biotechnol. J.">
        <title>The red bayberry genome and genetic basis of sex determination.</title>
        <authorList>
            <person name="Jia H.M."/>
            <person name="Jia H.J."/>
            <person name="Cai Q.L."/>
            <person name="Wang Y."/>
            <person name="Zhao H.B."/>
            <person name="Yang W.F."/>
            <person name="Wang G.Y."/>
            <person name="Li Y.H."/>
            <person name="Zhan D.L."/>
            <person name="Shen Y.T."/>
            <person name="Niu Q.F."/>
            <person name="Chang L."/>
            <person name="Qiu J."/>
            <person name="Zhao L."/>
            <person name="Xie H.B."/>
            <person name="Fu W.Y."/>
            <person name="Jin J."/>
            <person name="Li X.W."/>
            <person name="Jiao Y."/>
            <person name="Zhou C.C."/>
            <person name="Tu T."/>
            <person name="Chai C.Y."/>
            <person name="Gao J.L."/>
            <person name="Fan L.J."/>
            <person name="van de Weg E."/>
            <person name="Wang J.Y."/>
            <person name="Gao Z.S."/>
        </authorList>
    </citation>
    <scope>NUCLEOTIDE SEQUENCE [LARGE SCALE GENOMIC DNA]</scope>
    <source>
        <tissue evidence="1">Leaves</tissue>
    </source>
</reference>
<dbReference type="EMBL" id="RXIC02000020">
    <property type="protein sequence ID" value="KAB1221183.1"/>
    <property type="molecule type" value="Genomic_DNA"/>
</dbReference>
<proteinExistence type="predicted"/>
<dbReference type="PANTHER" id="PTHR34456">
    <property type="entry name" value="MITOVIRUS RNA-DEPENDENT RNA POLYMERASE"/>
    <property type="match status" value="1"/>
</dbReference>
<organism evidence="1 3">
    <name type="scientific">Morella rubra</name>
    <name type="common">Chinese bayberry</name>
    <dbReference type="NCBI Taxonomy" id="262757"/>
    <lineage>
        <taxon>Eukaryota</taxon>
        <taxon>Viridiplantae</taxon>
        <taxon>Streptophyta</taxon>
        <taxon>Embryophyta</taxon>
        <taxon>Tracheophyta</taxon>
        <taxon>Spermatophyta</taxon>
        <taxon>Magnoliopsida</taxon>
        <taxon>eudicotyledons</taxon>
        <taxon>Gunneridae</taxon>
        <taxon>Pentapetalae</taxon>
        <taxon>rosids</taxon>
        <taxon>fabids</taxon>
        <taxon>Fagales</taxon>
        <taxon>Myricaceae</taxon>
        <taxon>Morella</taxon>
    </lineage>
</organism>
<comment type="caution">
    <text evidence="1">The sequence shown here is derived from an EMBL/GenBank/DDBJ whole genome shotgun (WGS) entry which is preliminary data.</text>
</comment>
<evidence type="ECO:0000313" key="3">
    <source>
        <dbReference type="Proteomes" id="UP000516437"/>
    </source>
</evidence>
<reference evidence="1" key="3">
    <citation type="submission" date="2019-09" db="EMBL/GenBank/DDBJ databases">
        <authorList>
            <person name="Gao Z."/>
        </authorList>
    </citation>
    <scope>NUCLEOTIDE SEQUENCE</scope>
    <source>
        <tissue evidence="1">Leaves</tissue>
    </source>
</reference>
<name>A0A6A1W8F9_9ROSI</name>
<dbReference type="AlphaFoldDB" id="A0A6A1W8F9"/>
<dbReference type="OrthoDB" id="1050647at2759"/>
<accession>A0A6A1W8F9</accession>
<evidence type="ECO:0000313" key="2">
    <source>
        <dbReference type="EMBL" id="KAB1221185.1"/>
    </source>
</evidence>
<reference evidence="1" key="1">
    <citation type="submission" date="2018-07" db="EMBL/GenBank/DDBJ databases">
        <authorList>
            <person name="Gao Z.-S."/>
            <person name="Jia H.-M."/>
            <person name="Jia H.-J."/>
            <person name="Cai Q.-L."/>
            <person name="Wang Y."/>
            <person name="Zhao H.-B."/>
        </authorList>
    </citation>
    <scope>NUCLEOTIDE SEQUENCE</scope>
    <source>
        <tissue evidence="1">Leaves</tissue>
    </source>
</reference>
<dbReference type="EMBL" id="RXIC02000020">
    <property type="protein sequence ID" value="KAB1221185.1"/>
    <property type="molecule type" value="Genomic_DNA"/>
</dbReference>